<evidence type="ECO:0000256" key="1">
    <source>
        <dbReference type="SAM" id="Phobius"/>
    </source>
</evidence>
<keyword evidence="1" id="KW-0472">Membrane</keyword>
<accession>A0A318N2V5</accession>
<feature type="transmembrane region" description="Helical" evidence="1">
    <location>
        <begin position="45"/>
        <end position="72"/>
    </location>
</feature>
<keyword evidence="1" id="KW-1133">Transmembrane helix</keyword>
<name>A0A318N2V5_9PROT</name>
<dbReference type="EMBL" id="QGLT01000001">
    <property type="protein sequence ID" value="PXZ01736.1"/>
    <property type="molecule type" value="Genomic_DNA"/>
</dbReference>
<proteinExistence type="predicted"/>
<keyword evidence="3" id="KW-1185">Reference proteome</keyword>
<evidence type="ECO:0000313" key="3">
    <source>
        <dbReference type="Proteomes" id="UP000247565"/>
    </source>
</evidence>
<dbReference type="RefSeq" id="WP_110438255.1">
    <property type="nucleotide sequence ID" value="NZ_CP046393.1"/>
</dbReference>
<evidence type="ECO:0008006" key="4">
    <source>
        <dbReference type="Google" id="ProtNLM"/>
    </source>
</evidence>
<gene>
    <name evidence="2" type="ORF">DK869_01645</name>
</gene>
<organism evidence="2 3">
    <name type="scientific">Commensalibacter melissae</name>
    <dbReference type="NCBI Taxonomy" id="2070537"/>
    <lineage>
        <taxon>Bacteria</taxon>
        <taxon>Pseudomonadati</taxon>
        <taxon>Pseudomonadota</taxon>
        <taxon>Alphaproteobacteria</taxon>
        <taxon>Acetobacterales</taxon>
        <taxon>Acetobacteraceae</taxon>
    </lineage>
</organism>
<dbReference type="Proteomes" id="UP000247565">
    <property type="component" value="Unassembled WGS sequence"/>
</dbReference>
<sequence length="120" mass="13982">MKYFTVYANQNQPSELKLVPEGFSWLVFILGPVGLFVQKSWIHGLILLSICFSLIIWIHPSFFLMALVHFIVGCFAFHFQRTELQWAGWNLQTVIAAPNKKFALLRLLDKKHRLTNYINS</sequence>
<reference evidence="2 3" key="1">
    <citation type="submission" date="2018-05" db="EMBL/GenBank/DDBJ databases">
        <title>Reference genomes for bee gut microbiota database.</title>
        <authorList>
            <person name="Ellegaard K.M."/>
        </authorList>
    </citation>
    <scope>NUCLEOTIDE SEQUENCE [LARGE SCALE GENOMIC DNA]</scope>
    <source>
        <strain evidence="2 3">ESL0284</strain>
    </source>
</reference>
<feature type="transmembrane region" description="Helical" evidence="1">
    <location>
        <begin position="22"/>
        <end position="38"/>
    </location>
</feature>
<protein>
    <recommendedName>
        <fullName evidence="4">DUF2628 domain-containing protein</fullName>
    </recommendedName>
</protein>
<keyword evidence="1" id="KW-0812">Transmembrane</keyword>
<dbReference type="OrthoDB" id="7285394at2"/>
<evidence type="ECO:0000313" key="2">
    <source>
        <dbReference type="EMBL" id="PXZ01736.1"/>
    </source>
</evidence>
<dbReference type="AlphaFoldDB" id="A0A318N2V5"/>
<comment type="caution">
    <text evidence="2">The sequence shown here is derived from an EMBL/GenBank/DDBJ whole genome shotgun (WGS) entry which is preliminary data.</text>
</comment>